<dbReference type="InterPro" id="IPR023209">
    <property type="entry name" value="DAO"/>
</dbReference>
<dbReference type="GO" id="GO:0019478">
    <property type="term" value="P:D-amino acid catabolic process"/>
    <property type="evidence" value="ECO:0007669"/>
    <property type="project" value="TreeGrafter"/>
</dbReference>
<evidence type="ECO:0000313" key="11">
    <source>
        <dbReference type="Proteomes" id="UP000324194"/>
    </source>
</evidence>
<evidence type="ECO:0000256" key="8">
    <source>
        <dbReference type="ARBA" id="ARBA00049547"/>
    </source>
</evidence>
<evidence type="ECO:0000256" key="3">
    <source>
        <dbReference type="ARBA" id="ARBA00022630"/>
    </source>
</evidence>
<comment type="cofactor">
    <cofactor evidence="1">
        <name>FAD</name>
        <dbReference type="ChEBI" id="CHEBI:57692"/>
    </cofactor>
</comment>
<gene>
    <name evidence="10" type="primary">aao</name>
    <name evidence="10" type="ORF">AQUSIP_17070</name>
</gene>
<comment type="similarity">
    <text evidence="2">Belongs to the DAMOX/DASOX family.</text>
</comment>
<accession>A0A5E4PIK1</accession>
<evidence type="ECO:0000256" key="6">
    <source>
        <dbReference type="ARBA" id="ARBA00039101"/>
    </source>
</evidence>
<evidence type="ECO:0000313" key="10">
    <source>
        <dbReference type="EMBL" id="VVC76395.1"/>
    </source>
</evidence>
<dbReference type="Gene3D" id="3.30.9.10">
    <property type="entry name" value="D-Amino Acid Oxidase, subunit A, domain 2"/>
    <property type="match status" value="1"/>
</dbReference>
<dbReference type="Gene3D" id="3.40.50.720">
    <property type="entry name" value="NAD(P)-binding Rossmann-like Domain"/>
    <property type="match status" value="2"/>
</dbReference>
<dbReference type="Proteomes" id="UP000324194">
    <property type="component" value="Chromosome 1"/>
</dbReference>
<keyword evidence="4" id="KW-0274">FAD</keyword>
<dbReference type="GO" id="GO:0003884">
    <property type="term" value="F:D-amino-acid oxidase activity"/>
    <property type="evidence" value="ECO:0007669"/>
    <property type="project" value="UniProtKB-EC"/>
</dbReference>
<organism evidence="10 11">
    <name type="scientific">Aquicella siphonis</name>
    <dbReference type="NCBI Taxonomy" id="254247"/>
    <lineage>
        <taxon>Bacteria</taxon>
        <taxon>Pseudomonadati</taxon>
        <taxon>Pseudomonadota</taxon>
        <taxon>Gammaproteobacteria</taxon>
        <taxon>Legionellales</taxon>
        <taxon>Coxiellaceae</taxon>
        <taxon>Aquicella</taxon>
    </lineage>
</organism>
<evidence type="ECO:0000256" key="1">
    <source>
        <dbReference type="ARBA" id="ARBA00001974"/>
    </source>
</evidence>
<evidence type="ECO:0000256" key="2">
    <source>
        <dbReference type="ARBA" id="ARBA00006730"/>
    </source>
</evidence>
<feature type="domain" description="FAD dependent oxidoreductase" evidence="9">
    <location>
        <begin position="92"/>
        <end position="356"/>
    </location>
</feature>
<keyword evidence="11" id="KW-1185">Reference proteome</keyword>
<keyword evidence="3" id="KW-0285">Flavoprotein</keyword>
<dbReference type="GO" id="GO:0005737">
    <property type="term" value="C:cytoplasm"/>
    <property type="evidence" value="ECO:0007669"/>
    <property type="project" value="TreeGrafter"/>
</dbReference>
<sequence length="359" mass="40231">MQSPVNEPVEDVFLVAPDFSSAQIMGLNVGIRPFRTSGVRLQAEYLSDKLIIHNYGYGGSGLSLCWGGSQEAMGILRQEQNNHPELSRPDAIAVLGAGIIGITTAYDLLAQGCRVNIYADAFSPHLTSNVAAGIFSAPTVRADMSAVQSELLNHLFAISSQRFLAMAQSERPELSGVKFITDYHFEAESASELKSEKFKKTQMRKKRVRVHFNNGLIKAGIQTRELGIDGKIFIEDLYARLLSRGVLFHQRKFESVRDISGLNEKIIFNCTSMGSKILFNDTSFRPVRGHLIYFKPQPGIDYSLYHSLPGETDYWVKLYPWRDRLILGGVFEHGKDEAVIDPLVIERLLENARVCFNRI</sequence>
<keyword evidence="5" id="KW-0560">Oxidoreductase</keyword>
<evidence type="ECO:0000256" key="4">
    <source>
        <dbReference type="ARBA" id="ARBA00022827"/>
    </source>
</evidence>
<dbReference type="PANTHER" id="PTHR11530:SF11">
    <property type="entry name" value="D-ASPARTATE OXIDASE"/>
    <property type="match status" value="1"/>
</dbReference>
<dbReference type="EMBL" id="LR699119">
    <property type="protein sequence ID" value="VVC76395.1"/>
    <property type="molecule type" value="Genomic_DNA"/>
</dbReference>
<reference evidence="10 11" key="1">
    <citation type="submission" date="2019-08" db="EMBL/GenBank/DDBJ databases">
        <authorList>
            <person name="Guy L."/>
        </authorList>
    </citation>
    <scope>NUCLEOTIDE SEQUENCE [LARGE SCALE GENOMIC DNA]</scope>
    <source>
        <strain evidence="10 11">SGT-108</strain>
    </source>
</reference>
<evidence type="ECO:0000256" key="5">
    <source>
        <dbReference type="ARBA" id="ARBA00023002"/>
    </source>
</evidence>
<dbReference type="Pfam" id="PF01266">
    <property type="entry name" value="DAO"/>
    <property type="match status" value="1"/>
</dbReference>
<dbReference type="PANTHER" id="PTHR11530">
    <property type="entry name" value="D-AMINO ACID OXIDASE"/>
    <property type="match status" value="1"/>
</dbReference>
<dbReference type="InterPro" id="IPR006076">
    <property type="entry name" value="FAD-dep_OxRdtase"/>
</dbReference>
<dbReference type="SUPFAM" id="SSF51971">
    <property type="entry name" value="Nucleotide-binding domain"/>
    <property type="match status" value="1"/>
</dbReference>
<dbReference type="OrthoDB" id="246701at2"/>
<dbReference type="KEGG" id="asip:AQUSIP_17070"/>
<comment type="catalytic activity">
    <reaction evidence="8">
        <text>a D-alpha-amino acid + O2 + H2O = a 2-oxocarboxylate + H2O2 + NH4(+)</text>
        <dbReference type="Rhea" id="RHEA:21816"/>
        <dbReference type="ChEBI" id="CHEBI:15377"/>
        <dbReference type="ChEBI" id="CHEBI:15379"/>
        <dbReference type="ChEBI" id="CHEBI:16240"/>
        <dbReference type="ChEBI" id="CHEBI:28938"/>
        <dbReference type="ChEBI" id="CHEBI:35179"/>
        <dbReference type="ChEBI" id="CHEBI:59871"/>
        <dbReference type="EC" id="1.4.3.3"/>
    </reaction>
    <physiologicalReaction direction="left-to-right" evidence="8">
        <dbReference type="Rhea" id="RHEA:21817"/>
    </physiologicalReaction>
</comment>
<evidence type="ECO:0000259" key="9">
    <source>
        <dbReference type="Pfam" id="PF01266"/>
    </source>
</evidence>
<dbReference type="GO" id="GO:0071949">
    <property type="term" value="F:FAD binding"/>
    <property type="evidence" value="ECO:0007669"/>
    <property type="project" value="InterPro"/>
</dbReference>
<protein>
    <recommendedName>
        <fullName evidence="7">D-amino-acid oxidase</fullName>
        <ecNumber evidence="6">1.4.3.3</ecNumber>
    </recommendedName>
</protein>
<dbReference type="EC" id="1.4.3.3" evidence="6"/>
<proteinExistence type="inferred from homology"/>
<dbReference type="AlphaFoldDB" id="A0A5E4PIK1"/>
<dbReference type="RefSeq" id="WP_148339650.1">
    <property type="nucleotide sequence ID" value="NZ_LR699119.1"/>
</dbReference>
<name>A0A5E4PIK1_9COXI</name>
<evidence type="ECO:0000256" key="7">
    <source>
        <dbReference type="ARBA" id="ARBA00039751"/>
    </source>
</evidence>